<dbReference type="Gene3D" id="3.40.630.190">
    <property type="entry name" value="LCP protein"/>
    <property type="match status" value="1"/>
</dbReference>
<comment type="caution">
    <text evidence="5">The sequence shown here is derived from an EMBL/GenBank/DDBJ whole genome shotgun (WGS) entry which is preliminary data.</text>
</comment>
<evidence type="ECO:0000256" key="2">
    <source>
        <dbReference type="SAM" id="MobiDB-lite"/>
    </source>
</evidence>
<evidence type="ECO:0000313" key="5">
    <source>
        <dbReference type="EMBL" id="PJJ69973.1"/>
    </source>
</evidence>
<dbReference type="InterPro" id="IPR004474">
    <property type="entry name" value="LytR_CpsA_psr"/>
</dbReference>
<dbReference type="InterPro" id="IPR050922">
    <property type="entry name" value="LytR/CpsA/Psr_CW_biosynth"/>
</dbReference>
<evidence type="ECO:0000256" key="1">
    <source>
        <dbReference type="ARBA" id="ARBA00006068"/>
    </source>
</evidence>
<keyword evidence="3" id="KW-0812">Transmembrane</keyword>
<gene>
    <name evidence="5" type="ORF">CLV28_2450</name>
</gene>
<organism evidence="5 6">
    <name type="scientific">Sediminihabitans luteus</name>
    <dbReference type="NCBI Taxonomy" id="1138585"/>
    <lineage>
        <taxon>Bacteria</taxon>
        <taxon>Bacillati</taxon>
        <taxon>Actinomycetota</taxon>
        <taxon>Actinomycetes</taxon>
        <taxon>Micrococcales</taxon>
        <taxon>Cellulomonadaceae</taxon>
        <taxon>Sediminihabitans</taxon>
    </lineage>
</organism>
<feature type="region of interest" description="Disordered" evidence="2">
    <location>
        <begin position="1"/>
        <end position="140"/>
    </location>
</feature>
<keyword evidence="6" id="KW-1185">Reference proteome</keyword>
<dbReference type="Proteomes" id="UP000231693">
    <property type="component" value="Unassembled WGS sequence"/>
</dbReference>
<sequence length="456" mass="47556">MAGDDSSRGAMPPSFTPPSDGRGDRPRPDGAIPVGASGGRSQPRVPRPPRPADDARSGARITRQSTRNTGEQPVSRPSSAPRRTSAAPERTSRPPSVPPRDDRRTAVSTTARPSSRPAAGQAPRPAQRPSEPPRGGSDGIRIRKGRVVALLLVLVLVLLIAWPVGLIIWANGKVQHVDALSGAAGTDGETYLLAGSDAREEGVWEDGTTGARTDSIMLLQKPDSGPASLISLPRDTYVEDIPGHGPGKLNAAYSYGGPALLVQTVEGLTGITVDHYVEIGFGGIEDIVDAVGGVELCLDYDVDDEKSGLVWEAGCHVADGETALAFSRMRYSDPKGDIGRAERQRQVIGAVADAVVEPSLLWHPGRQVDLIDAGTAALTVDESSGMVDLAKLGLAFRAATGPDGVTGTPPISNPDYRPGGVGSTVLLDPETVPQFWTDVLEGNFEPGETVGGLPGA</sequence>
<comment type="similarity">
    <text evidence="1">Belongs to the LytR/CpsA/Psr (LCP) family.</text>
</comment>
<feature type="compositionally biased region" description="Polar residues" evidence="2">
    <location>
        <begin position="62"/>
        <end position="72"/>
    </location>
</feature>
<dbReference type="NCBIfam" id="TIGR00350">
    <property type="entry name" value="lytR_cpsA_psr"/>
    <property type="match status" value="1"/>
</dbReference>
<accession>A0A2M9CDJ9</accession>
<feature type="transmembrane region" description="Helical" evidence="3">
    <location>
        <begin position="147"/>
        <end position="170"/>
    </location>
</feature>
<feature type="region of interest" description="Disordered" evidence="2">
    <location>
        <begin position="404"/>
        <end position="423"/>
    </location>
</feature>
<dbReference type="PANTHER" id="PTHR33392">
    <property type="entry name" value="POLYISOPRENYL-TEICHOIC ACID--PEPTIDOGLYCAN TEICHOIC ACID TRANSFERASE TAGU"/>
    <property type="match status" value="1"/>
</dbReference>
<feature type="compositionally biased region" description="Low complexity" evidence="2">
    <location>
        <begin position="111"/>
        <end position="129"/>
    </location>
</feature>
<feature type="compositionally biased region" description="Low complexity" evidence="2">
    <location>
        <begin position="75"/>
        <end position="89"/>
    </location>
</feature>
<protein>
    <submittedName>
        <fullName evidence="5">LytR family transcriptional attenuator</fullName>
    </submittedName>
</protein>
<keyword evidence="3" id="KW-0472">Membrane</keyword>
<reference evidence="5 6" key="1">
    <citation type="submission" date="2017-11" db="EMBL/GenBank/DDBJ databases">
        <title>Genomic Encyclopedia of Archaeal and Bacterial Type Strains, Phase II (KMG-II): From Individual Species to Whole Genera.</title>
        <authorList>
            <person name="Goeker M."/>
        </authorList>
    </citation>
    <scope>NUCLEOTIDE SEQUENCE [LARGE SCALE GENOMIC DNA]</scope>
    <source>
        <strain evidence="5 6">DSM 25478</strain>
    </source>
</reference>
<evidence type="ECO:0000259" key="4">
    <source>
        <dbReference type="Pfam" id="PF03816"/>
    </source>
</evidence>
<dbReference type="PANTHER" id="PTHR33392:SF6">
    <property type="entry name" value="POLYISOPRENYL-TEICHOIC ACID--PEPTIDOGLYCAN TEICHOIC ACID TRANSFERASE TAGU"/>
    <property type="match status" value="1"/>
</dbReference>
<name>A0A2M9CDJ9_9CELL</name>
<proteinExistence type="inferred from homology"/>
<evidence type="ECO:0000313" key="6">
    <source>
        <dbReference type="Proteomes" id="UP000231693"/>
    </source>
</evidence>
<keyword evidence="3" id="KW-1133">Transmembrane helix</keyword>
<dbReference type="Pfam" id="PF03816">
    <property type="entry name" value="LytR_cpsA_psr"/>
    <property type="match status" value="1"/>
</dbReference>
<dbReference type="EMBL" id="PGFE01000004">
    <property type="protein sequence ID" value="PJJ69973.1"/>
    <property type="molecule type" value="Genomic_DNA"/>
</dbReference>
<dbReference type="AlphaFoldDB" id="A0A2M9CDJ9"/>
<evidence type="ECO:0000256" key="3">
    <source>
        <dbReference type="SAM" id="Phobius"/>
    </source>
</evidence>
<feature type="domain" description="Cell envelope-related transcriptional attenuator" evidence="4">
    <location>
        <begin position="212"/>
        <end position="354"/>
    </location>
</feature>